<comment type="caution">
    <text evidence="3">The sequence shown here is derived from an EMBL/GenBank/DDBJ whole genome shotgun (WGS) entry which is preliminary data.</text>
</comment>
<dbReference type="Gene3D" id="1.10.287.70">
    <property type="match status" value="1"/>
</dbReference>
<feature type="transmembrane region" description="Helical" evidence="1">
    <location>
        <begin position="20"/>
        <end position="39"/>
    </location>
</feature>
<evidence type="ECO:0000313" key="4">
    <source>
        <dbReference type="Proteomes" id="UP000256661"/>
    </source>
</evidence>
<keyword evidence="1" id="KW-0812">Transmembrane</keyword>
<name>A0A3D9SHL1_9ACTN</name>
<keyword evidence="1" id="KW-0472">Membrane</keyword>
<dbReference type="PANTHER" id="PTHR43833:SF9">
    <property type="entry name" value="POTASSIUM CHANNEL PROTEIN YUGO-RELATED"/>
    <property type="match status" value="1"/>
</dbReference>
<feature type="transmembrane region" description="Helical" evidence="1">
    <location>
        <begin position="51"/>
        <end position="70"/>
    </location>
</feature>
<keyword evidence="1" id="KW-1133">Transmembrane helix</keyword>
<dbReference type="Proteomes" id="UP000256661">
    <property type="component" value="Unassembled WGS sequence"/>
</dbReference>
<dbReference type="InterPro" id="IPR050721">
    <property type="entry name" value="Trk_Ktr_HKT_K-transport"/>
</dbReference>
<sequence>MPALMLRVLQSLGATAWRVPAIVMTAALVLGWTLIRLFEPADAEIRDPLNYLWYFFVSGTTTGYGDLFPVSAGGRIGGVLIVGAGLSAGLMLFAELTLWMARGRTLKANGMARLHHEDHVVVIGYEREMVRHVIAQLRPDPKYRRTPVVAVFWEGELAGENPDPAEYDVVRYDETGLERAGVDRARTVFVHGRTDDETIRVMLAVTARSRESGRDGVHFVAGLRDSHRPELREALRLIDPDIETVDLDDYTVVADVIRNPGVAAVYSNMASTLDSDGSLFRVDIPEDAGEWTRMDVAVFLLRQGCTLLAVGESHRPNARFRLLGEPDERVAGGQSLAVVARERPEPPWHRLTLT</sequence>
<organism evidence="3 4">
    <name type="scientific">Thermomonospora umbrina</name>
    <dbReference type="NCBI Taxonomy" id="111806"/>
    <lineage>
        <taxon>Bacteria</taxon>
        <taxon>Bacillati</taxon>
        <taxon>Actinomycetota</taxon>
        <taxon>Actinomycetes</taxon>
        <taxon>Streptosporangiales</taxon>
        <taxon>Thermomonosporaceae</taxon>
        <taxon>Thermomonospora</taxon>
    </lineage>
</organism>
<gene>
    <name evidence="3" type="ORF">DFJ69_0784</name>
</gene>
<dbReference type="EMBL" id="QTTT01000001">
    <property type="protein sequence ID" value="REE95396.1"/>
    <property type="molecule type" value="Genomic_DNA"/>
</dbReference>
<dbReference type="Gene3D" id="3.40.50.720">
    <property type="entry name" value="NAD(P)-binding Rossmann-like Domain"/>
    <property type="match status" value="1"/>
</dbReference>
<dbReference type="AlphaFoldDB" id="A0A3D9SHL1"/>
<protein>
    <submittedName>
        <fullName evidence="3">Ion channel</fullName>
    </submittedName>
</protein>
<proteinExistence type="predicted"/>
<dbReference type="InterPro" id="IPR013099">
    <property type="entry name" value="K_chnl_dom"/>
</dbReference>
<evidence type="ECO:0000313" key="3">
    <source>
        <dbReference type="EMBL" id="REE95396.1"/>
    </source>
</evidence>
<dbReference type="Pfam" id="PF07885">
    <property type="entry name" value="Ion_trans_2"/>
    <property type="match status" value="1"/>
</dbReference>
<feature type="domain" description="Potassium channel" evidence="2">
    <location>
        <begin position="23"/>
        <end position="100"/>
    </location>
</feature>
<dbReference type="PANTHER" id="PTHR43833">
    <property type="entry name" value="POTASSIUM CHANNEL PROTEIN 2-RELATED-RELATED"/>
    <property type="match status" value="1"/>
</dbReference>
<dbReference type="SUPFAM" id="SSF81324">
    <property type="entry name" value="Voltage-gated potassium channels"/>
    <property type="match status" value="1"/>
</dbReference>
<evidence type="ECO:0000259" key="2">
    <source>
        <dbReference type="Pfam" id="PF07885"/>
    </source>
</evidence>
<reference evidence="3 4" key="1">
    <citation type="submission" date="2018-08" db="EMBL/GenBank/DDBJ databases">
        <title>Sequencing the genomes of 1000 actinobacteria strains.</title>
        <authorList>
            <person name="Klenk H.-P."/>
        </authorList>
    </citation>
    <scope>NUCLEOTIDE SEQUENCE [LARGE SCALE GENOMIC DNA]</scope>
    <source>
        <strain evidence="3 4">DSM 43927</strain>
    </source>
</reference>
<accession>A0A3D9SHL1</accession>
<feature type="transmembrane region" description="Helical" evidence="1">
    <location>
        <begin position="76"/>
        <end position="101"/>
    </location>
</feature>
<keyword evidence="4" id="KW-1185">Reference proteome</keyword>
<evidence type="ECO:0000256" key="1">
    <source>
        <dbReference type="SAM" id="Phobius"/>
    </source>
</evidence>